<gene>
    <name evidence="4" type="ORF">AFI02nite_34010</name>
</gene>
<comment type="similarity">
    <text evidence="1">Belongs to the initiator RepB protein family.</text>
</comment>
<dbReference type="Gene3D" id="1.10.10.10">
    <property type="entry name" value="Winged helix-like DNA-binding domain superfamily/Winged helix DNA-binding domain"/>
    <property type="match status" value="2"/>
</dbReference>
<dbReference type="InterPro" id="IPR036390">
    <property type="entry name" value="WH_DNA-bd_sf"/>
</dbReference>
<dbReference type="AlphaFoldDB" id="A0A510UR79"/>
<dbReference type="GO" id="GO:0006270">
    <property type="term" value="P:DNA replication initiation"/>
    <property type="evidence" value="ECO:0007669"/>
    <property type="project" value="InterPro"/>
</dbReference>
<dbReference type="Pfam" id="PF01051">
    <property type="entry name" value="Rep3_N"/>
    <property type="match status" value="1"/>
</dbReference>
<dbReference type="GO" id="GO:0003887">
    <property type="term" value="F:DNA-directed DNA polymerase activity"/>
    <property type="evidence" value="ECO:0007669"/>
    <property type="project" value="InterPro"/>
</dbReference>
<protein>
    <recommendedName>
        <fullName evidence="3">Initiator Rep protein WH1 domain-containing protein</fullName>
    </recommendedName>
</protein>
<dbReference type="SUPFAM" id="SSF46785">
    <property type="entry name" value="Winged helix' DNA-binding domain"/>
    <property type="match status" value="2"/>
</dbReference>
<sequence length="355" mass="41230">MVKIAKESLPAHIKKGHQLVFSQQDLTAREADMFALMVAHMNPEDWDTQTPEYSFSAHQLSEWLNIESKHVGYTLDPVAERLAKKTIGIRSDTANNEREFDHITLFKRIYYKNRTLTMIPNDELKSEYIKYKQGFALINTLNYLALKKEYAKRLYELLSRFKSGGTSIRKQSLDDLRGLFGILDERGRLKNDKKSFKNNSVLINRCIKSSIEEISTNPKTKKEIIFLDSDDGHKGFNLIKQGRTIVGIEFLYRWIGDQPIEDMNHQGARELIKKLELKRLQTGYPLDIDELKSLSMAYRVVDDEDMVSKIDRAIEQRLLTGNNLIENKTNDEDKEYQSLKNKIEELKELNGSPDY</sequence>
<evidence type="ECO:0000256" key="2">
    <source>
        <dbReference type="SAM" id="Coils"/>
    </source>
</evidence>
<proteinExistence type="inferred from homology"/>
<name>A0A510UR79_ALIFS</name>
<organism evidence="4 5">
    <name type="scientific">Aliivibrio fischeri</name>
    <name type="common">Vibrio fischeri</name>
    <dbReference type="NCBI Taxonomy" id="668"/>
    <lineage>
        <taxon>Bacteria</taxon>
        <taxon>Pseudomonadati</taxon>
        <taxon>Pseudomonadota</taxon>
        <taxon>Gammaproteobacteria</taxon>
        <taxon>Vibrionales</taxon>
        <taxon>Vibrionaceae</taxon>
        <taxon>Aliivibrio</taxon>
    </lineage>
</organism>
<accession>A0A510UR79</accession>
<dbReference type="InterPro" id="IPR036388">
    <property type="entry name" value="WH-like_DNA-bd_sf"/>
</dbReference>
<dbReference type="InterPro" id="IPR000525">
    <property type="entry name" value="Initiator_Rep_WH1"/>
</dbReference>
<dbReference type="RefSeq" id="WP_146865857.1">
    <property type="nucleotide sequence ID" value="NZ_BJTZ01000029.1"/>
</dbReference>
<keyword evidence="2" id="KW-0175">Coiled coil</keyword>
<evidence type="ECO:0000259" key="3">
    <source>
        <dbReference type="Pfam" id="PF01051"/>
    </source>
</evidence>
<comment type="caution">
    <text evidence="4">The sequence shown here is derived from an EMBL/GenBank/DDBJ whole genome shotgun (WGS) entry which is preliminary data.</text>
</comment>
<feature type="domain" description="Initiator Rep protein WH1" evidence="3">
    <location>
        <begin position="13"/>
        <end position="159"/>
    </location>
</feature>
<reference evidence="4 5" key="1">
    <citation type="submission" date="2019-07" db="EMBL/GenBank/DDBJ databases">
        <title>Whole genome shotgun sequence of Aliivibrio fischeri NBRC 101058.</title>
        <authorList>
            <person name="Hosoyama A."/>
            <person name="Uohara A."/>
            <person name="Ohji S."/>
            <person name="Ichikawa N."/>
        </authorList>
    </citation>
    <scope>NUCLEOTIDE SEQUENCE [LARGE SCALE GENOMIC DNA]</scope>
    <source>
        <strain evidence="4 5">NBRC 101058</strain>
    </source>
</reference>
<dbReference type="EMBL" id="BJTZ01000029">
    <property type="protein sequence ID" value="GEK15365.1"/>
    <property type="molecule type" value="Genomic_DNA"/>
</dbReference>
<dbReference type="Pfam" id="PF21205">
    <property type="entry name" value="Rep3_C"/>
    <property type="match status" value="1"/>
</dbReference>
<evidence type="ECO:0000313" key="5">
    <source>
        <dbReference type="Proteomes" id="UP000321787"/>
    </source>
</evidence>
<evidence type="ECO:0000256" key="1">
    <source>
        <dbReference type="ARBA" id="ARBA00038283"/>
    </source>
</evidence>
<evidence type="ECO:0000313" key="4">
    <source>
        <dbReference type="EMBL" id="GEK15365.1"/>
    </source>
</evidence>
<dbReference type="Proteomes" id="UP000321787">
    <property type="component" value="Unassembled WGS sequence"/>
</dbReference>
<feature type="coiled-coil region" evidence="2">
    <location>
        <begin position="322"/>
        <end position="349"/>
    </location>
</feature>